<evidence type="ECO:0000313" key="2">
    <source>
        <dbReference type="Proteomes" id="UP001183648"/>
    </source>
</evidence>
<sequence>MRGGRGPVRLGLGARRARRPAGGPIWLAPDDPVRDSWPVVAAALQHPGVFEVLTPRLDRTFDPLEVAATGRRLGGVARVLSWAAAFSMLQRP</sequence>
<accession>A0ABU2BQY4</accession>
<protein>
    <submittedName>
        <fullName evidence="1">Uncharacterized protein</fullName>
    </submittedName>
</protein>
<dbReference type="RefSeq" id="WP_310298401.1">
    <property type="nucleotide sequence ID" value="NZ_BAAAPS010000002.1"/>
</dbReference>
<name>A0ABU2BQY4_9ACTN</name>
<evidence type="ECO:0000313" key="1">
    <source>
        <dbReference type="EMBL" id="MDR7361036.1"/>
    </source>
</evidence>
<dbReference type="EMBL" id="JAVDYG010000001">
    <property type="protein sequence ID" value="MDR7361036.1"/>
    <property type="molecule type" value="Genomic_DNA"/>
</dbReference>
<keyword evidence="2" id="KW-1185">Reference proteome</keyword>
<proteinExistence type="predicted"/>
<reference evidence="1 2" key="1">
    <citation type="submission" date="2023-07" db="EMBL/GenBank/DDBJ databases">
        <title>Sequencing the genomes of 1000 actinobacteria strains.</title>
        <authorList>
            <person name="Klenk H.-P."/>
        </authorList>
    </citation>
    <scope>NUCLEOTIDE SEQUENCE [LARGE SCALE GENOMIC DNA]</scope>
    <source>
        <strain evidence="1 2">DSM 19426</strain>
    </source>
</reference>
<dbReference type="Proteomes" id="UP001183648">
    <property type="component" value="Unassembled WGS sequence"/>
</dbReference>
<organism evidence="1 2">
    <name type="scientific">Nocardioides marmoribigeumensis</name>
    <dbReference type="NCBI Taxonomy" id="433649"/>
    <lineage>
        <taxon>Bacteria</taxon>
        <taxon>Bacillati</taxon>
        <taxon>Actinomycetota</taxon>
        <taxon>Actinomycetes</taxon>
        <taxon>Propionibacteriales</taxon>
        <taxon>Nocardioidaceae</taxon>
        <taxon>Nocardioides</taxon>
    </lineage>
</organism>
<comment type="caution">
    <text evidence="1">The sequence shown here is derived from an EMBL/GenBank/DDBJ whole genome shotgun (WGS) entry which is preliminary data.</text>
</comment>
<gene>
    <name evidence="1" type="ORF">J2S63_000589</name>
</gene>